<proteinExistence type="predicted"/>
<evidence type="ECO:0000256" key="1">
    <source>
        <dbReference type="SAM" id="SignalP"/>
    </source>
</evidence>
<dbReference type="EMBL" id="KN294004">
    <property type="protein sequence ID" value="EEH34138.2"/>
    <property type="molecule type" value="Genomic_DNA"/>
</dbReference>
<evidence type="ECO:0000313" key="2">
    <source>
        <dbReference type="EMBL" id="EEH34138.2"/>
    </source>
</evidence>
<name>C1H344_PARBA</name>
<dbReference type="AlphaFoldDB" id="C1H344"/>
<protein>
    <submittedName>
        <fullName evidence="2">Uncharacterized protein</fullName>
    </submittedName>
</protein>
<dbReference type="RefSeq" id="XP_015699721.1">
    <property type="nucleotide sequence ID" value="XM_015845495.1"/>
</dbReference>
<sequence>MSSWLAISCIPVILSCRQFLSSGYFHGLIKMYSAFTLGKATWGNRECGSPKSSVMCEWDDWFALFLNVKPVKLVAKIPYTEEQQNLISTRITFEEARASRITLCSQIDAQLKATSSTELGAWIEKFAAGLVDENRTDELKVFIKRNWQVQENKAPTYSPKGR</sequence>
<dbReference type="HOGENOM" id="CLU_1635913_0_0_1"/>
<dbReference type="KEGG" id="pbl:PAAG_05187"/>
<gene>
    <name evidence="2" type="ORF">PAAG_05187</name>
</gene>
<organism evidence="2 3">
    <name type="scientific">Paracoccidioides lutzii (strain ATCC MYA-826 / Pb01)</name>
    <name type="common">Paracoccidioides brasiliensis</name>
    <dbReference type="NCBI Taxonomy" id="502779"/>
    <lineage>
        <taxon>Eukaryota</taxon>
        <taxon>Fungi</taxon>
        <taxon>Dikarya</taxon>
        <taxon>Ascomycota</taxon>
        <taxon>Pezizomycotina</taxon>
        <taxon>Eurotiomycetes</taxon>
        <taxon>Eurotiomycetidae</taxon>
        <taxon>Onygenales</taxon>
        <taxon>Ajellomycetaceae</taxon>
        <taxon>Paracoccidioides</taxon>
    </lineage>
</organism>
<dbReference type="VEuPathDB" id="FungiDB:PAAG_05187"/>
<feature type="chain" id="PRO_5002910256" evidence="1">
    <location>
        <begin position="17"/>
        <end position="162"/>
    </location>
</feature>
<feature type="signal peptide" evidence="1">
    <location>
        <begin position="1"/>
        <end position="16"/>
    </location>
</feature>
<dbReference type="GeneID" id="9096234"/>
<keyword evidence="1" id="KW-0732">Signal</keyword>
<evidence type="ECO:0000313" key="3">
    <source>
        <dbReference type="Proteomes" id="UP000002059"/>
    </source>
</evidence>
<accession>C1H344</accession>
<keyword evidence="3" id="KW-1185">Reference proteome</keyword>
<dbReference type="Proteomes" id="UP000002059">
    <property type="component" value="Partially assembled WGS sequence"/>
</dbReference>
<reference evidence="2 3" key="1">
    <citation type="journal article" date="2011" name="PLoS Genet.">
        <title>Comparative genomic analysis of human fungal pathogens causing paracoccidioidomycosis.</title>
        <authorList>
            <person name="Desjardins C.A."/>
            <person name="Champion M.D."/>
            <person name="Holder J.W."/>
            <person name="Muszewska A."/>
            <person name="Goldberg J."/>
            <person name="Bailao A.M."/>
            <person name="Brigido M.M."/>
            <person name="Ferreira M.E."/>
            <person name="Garcia A.M."/>
            <person name="Grynberg M."/>
            <person name="Gujja S."/>
            <person name="Heiman D.I."/>
            <person name="Henn M.R."/>
            <person name="Kodira C.D."/>
            <person name="Leon-Narvaez H."/>
            <person name="Longo L.V."/>
            <person name="Ma L.J."/>
            <person name="Malavazi I."/>
            <person name="Matsuo A.L."/>
            <person name="Morais F.V."/>
            <person name="Pereira M."/>
            <person name="Rodriguez-Brito S."/>
            <person name="Sakthikumar S."/>
            <person name="Salem-Izacc S.M."/>
            <person name="Sykes S.M."/>
            <person name="Teixeira M.M."/>
            <person name="Vallejo M.C."/>
            <person name="Walter M.E."/>
            <person name="Yandava C."/>
            <person name="Young S."/>
            <person name="Zeng Q."/>
            <person name="Zucker J."/>
            <person name="Felipe M.S."/>
            <person name="Goldman G.H."/>
            <person name="Haas B.J."/>
            <person name="McEwen J.G."/>
            <person name="Nino-Vega G."/>
            <person name="Puccia R."/>
            <person name="San-Blas G."/>
            <person name="Soares C.M."/>
            <person name="Birren B.W."/>
            <person name="Cuomo C.A."/>
        </authorList>
    </citation>
    <scope>NUCLEOTIDE SEQUENCE [LARGE SCALE GENOMIC DNA]</scope>
    <source>
        <strain evidence="3">ATCC MYA-826 / Pb01</strain>
    </source>
</reference>